<dbReference type="AlphaFoldDB" id="A0A0E9T458"/>
<accession>A0A0E9T458</accession>
<proteinExistence type="predicted"/>
<reference evidence="1" key="2">
    <citation type="journal article" date="2015" name="Fish Shellfish Immunol.">
        <title>Early steps in the European eel (Anguilla anguilla)-Vibrio vulnificus interaction in the gills: Role of the RtxA13 toxin.</title>
        <authorList>
            <person name="Callol A."/>
            <person name="Pajuelo D."/>
            <person name="Ebbesson L."/>
            <person name="Teles M."/>
            <person name="MacKenzie S."/>
            <person name="Amaro C."/>
        </authorList>
    </citation>
    <scope>NUCLEOTIDE SEQUENCE</scope>
</reference>
<dbReference type="EMBL" id="GBXM01061149">
    <property type="protein sequence ID" value="JAH47428.1"/>
    <property type="molecule type" value="Transcribed_RNA"/>
</dbReference>
<sequence>MTVTFHSYGAFQYGSGIARVPDTGSQVPERLIYKRCATPDDSTEW</sequence>
<name>A0A0E9T458_ANGAN</name>
<evidence type="ECO:0000313" key="1">
    <source>
        <dbReference type="EMBL" id="JAH47428.1"/>
    </source>
</evidence>
<protein>
    <submittedName>
        <fullName evidence="1">Uncharacterized protein</fullName>
    </submittedName>
</protein>
<reference evidence="1" key="1">
    <citation type="submission" date="2014-11" db="EMBL/GenBank/DDBJ databases">
        <authorList>
            <person name="Amaro Gonzalez C."/>
        </authorList>
    </citation>
    <scope>NUCLEOTIDE SEQUENCE</scope>
</reference>
<organism evidence="1">
    <name type="scientific">Anguilla anguilla</name>
    <name type="common">European freshwater eel</name>
    <name type="synonym">Muraena anguilla</name>
    <dbReference type="NCBI Taxonomy" id="7936"/>
    <lineage>
        <taxon>Eukaryota</taxon>
        <taxon>Metazoa</taxon>
        <taxon>Chordata</taxon>
        <taxon>Craniata</taxon>
        <taxon>Vertebrata</taxon>
        <taxon>Euteleostomi</taxon>
        <taxon>Actinopterygii</taxon>
        <taxon>Neopterygii</taxon>
        <taxon>Teleostei</taxon>
        <taxon>Anguilliformes</taxon>
        <taxon>Anguillidae</taxon>
        <taxon>Anguilla</taxon>
    </lineage>
</organism>